<name>A0A0F9MJX9_9ZZZZ</name>
<dbReference type="PANTHER" id="PTHR36154:SF1">
    <property type="entry name" value="DNA-BINDING TRANSCRIPTIONAL ACTIVATOR ALPA"/>
    <property type="match status" value="1"/>
</dbReference>
<dbReference type="SUPFAM" id="SSF46955">
    <property type="entry name" value="Putative DNA-binding domain"/>
    <property type="match status" value="1"/>
</dbReference>
<comment type="caution">
    <text evidence="1">The sequence shown here is derived from an EMBL/GenBank/DDBJ whole genome shotgun (WGS) entry which is preliminary data.</text>
</comment>
<sequence length="70" mass="8015">MKVLRLAEVQDKTGLARSTLYKYINAGTFPRPICLGGRSVGWIDSEVHEWLQEKQVQRDMTHEASRGWGL</sequence>
<dbReference type="InterPro" id="IPR010260">
    <property type="entry name" value="AlpA"/>
</dbReference>
<gene>
    <name evidence="1" type="ORF">LCGC14_1373730</name>
</gene>
<dbReference type="Pfam" id="PF05930">
    <property type="entry name" value="Phage_AlpA"/>
    <property type="match status" value="1"/>
</dbReference>
<proteinExistence type="predicted"/>
<evidence type="ECO:0008006" key="2">
    <source>
        <dbReference type="Google" id="ProtNLM"/>
    </source>
</evidence>
<dbReference type="Gene3D" id="1.10.238.160">
    <property type="match status" value="1"/>
</dbReference>
<accession>A0A0F9MJX9</accession>
<organism evidence="1">
    <name type="scientific">marine sediment metagenome</name>
    <dbReference type="NCBI Taxonomy" id="412755"/>
    <lineage>
        <taxon>unclassified sequences</taxon>
        <taxon>metagenomes</taxon>
        <taxon>ecological metagenomes</taxon>
    </lineage>
</organism>
<dbReference type="AlphaFoldDB" id="A0A0F9MJX9"/>
<dbReference type="InterPro" id="IPR009061">
    <property type="entry name" value="DNA-bd_dom_put_sf"/>
</dbReference>
<protein>
    <recommendedName>
        <fullName evidence="2">AlpA family transcriptional regulator</fullName>
    </recommendedName>
</protein>
<reference evidence="1" key="1">
    <citation type="journal article" date="2015" name="Nature">
        <title>Complex archaea that bridge the gap between prokaryotes and eukaryotes.</title>
        <authorList>
            <person name="Spang A."/>
            <person name="Saw J.H."/>
            <person name="Jorgensen S.L."/>
            <person name="Zaremba-Niedzwiedzka K."/>
            <person name="Martijn J."/>
            <person name="Lind A.E."/>
            <person name="van Eijk R."/>
            <person name="Schleper C."/>
            <person name="Guy L."/>
            <person name="Ettema T.J."/>
        </authorList>
    </citation>
    <scope>NUCLEOTIDE SEQUENCE</scope>
</reference>
<evidence type="ECO:0000313" key="1">
    <source>
        <dbReference type="EMBL" id="KKM77075.1"/>
    </source>
</evidence>
<dbReference type="PANTHER" id="PTHR36154">
    <property type="entry name" value="DNA-BINDING TRANSCRIPTIONAL ACTIVATOR ALPA"/>
    <property type="match status" value="1"/>
</dbReference>
<dbReference type="InterPro" id="IPR052931">
    <property type="entry name" value="Prophage_regulatory_activator"/>
</dbReference>
<dbReference type="EMBL" id="LAZR01008702">
    <property type="protein sequence ID" value="KKM77075.1"/>
    <property type="molecule type" value="Genomic_DNA"/>
</dbReference>